<organism evidence="1 2">
    <name type="scientific">Naganishia onofrii</name>
    <dbReference type="NCBI Taxonomy" id="1851511"/>
    <lineage>
        <taxon>Eukaryota</taxon>
        <taxon>Fungi</taxon>
        <taxon>Dikarya</taxon>
        <taxon>Basidiomycota</taxon>
        <taxon>Agaricomycotina</taxon>
        <taxon>Tremellomycetes</taxon>
        <taxon>Filobasidiales</taxon>
        <taxon>Filobasidiaceae</taxon>
        <taxon>Naganishia</taxon>
    </lineage>
</organism>
<dbReference type="EMBL" id="JASBWV010000045">
    <property type="protein sequence ID" value="KAJ9115335.1"/>
    <property type="molecule type" value="Genomic_DNA"/>
</dbReference>
<keyword evidence="2" id="KW-1185">Reference proteome</keyword>
<sequence length="101" mass="11237">MSYIDAIICNKFYATVAVTIICKQYDEPGLSDLRNVLDIVFGKIRQAIRGVGTQHIGSITVGYPLNGKITEWGSIRPGWPTPEGKLEFFALEMRDGSMKDL</sequence>
<gene>
    <name evidence="1" type="ORF">QFC24_006999</name>
</gene>
<protein>
    <submittedName>
        <fullName evidence="1">Uncharacterized protein</fullName>
    </submittedName>
</protein>
<comment type="caution">
    <text evidence="1">The sequence shown here is derived from an EMBL/GenBank/DDBJ whole genome shotgun (WGS) entry which is preliminary data.</text>
</comment>
<evidence type="ECO:0000313" key="1">
    <source>
        <dbReference type="EMBL" id="KAJ9115335.1"/>
    </source>
</evidence>
<reference evidence="1" key="1">
    <citation type="submission" date="2023-04" db="EMBL/GenBank/DDBJ databases">
        <title>Draft Genome sequencing of Naganishia species isolated from polar environments using Oxford Nanopore Technology.</title>
        <authorList>
            <person name="Leo P."/>
            <person name="Venkateswaran K."/>
        </authorList>
    </citation>
    <scope>NUCLEOTIDE SEQUENCE</scope>
    <source>
        <strain evidence="1">DBVPG 5303</strain>
    </source>
</reference>
<dbReference type="Proteomes" id="UP001234202">
    <property type="component" value="Unassembled WGS sequence"/>
</dbReference>
<name>A0ACC2WVZ9_9TREE</name>
<proteinExistence type="predicted"/>
<accession>A0ACC2WVZ9</accession>
<evidence type="ECO:0000313" key="2">
    <source>
        <dbReference type="Proteomes" id="UP001234202"/>
    </source>
</evidence>